<feature type="compositionally biased region" description="Basic and acidic residues" evidence="1">
    <location>
        <begin position="227"/>
        <end position="237"/>
    </location>
</feature>
<evidence type="ECO:0000259" key="3">
    <source>
        <dbReference type="Pfam" id="PF12879"/>
    </source>
</evidence>
<gene>
    <name evidence="4" type="primary">PowCR01_000114300</name>
    <name evidence="4" type="ORF">POWCR01_000114300</name>
</gene>
<evidence type="ECO:0000313" key="5">
    <source>
        <dbReference type="Proteomes" id="UP000243200"/>
    </source>
</evidence>
<evidence type="ECO:0000256" key="1">
    <source>
        <dbReference type="SAM" id="MobiDB-lite"/>
    </source>
</evidence>
<proteinExistence type="predicted"/>
<dbReference type="AlphaFoldDB" id="A0A1C3KI24"/>
<feature type="region of interest" description="Disordered" evidence="1">
    <location>
        <begin position="203"/>
        <end position="279"/>
    </location>
</feature>
<dbReference type="VEuPathDB" id="PlasmoDB:POWCR01_000114300"/>
<dbReference type="VEuPathDB" id="PlasmoDB:PocGH01_00118400"/>
<dbReference type="Pfam" id="PF12879">
    <property type="entry name" value="SICA_C"/>
    <property type="match status" value="1"/>
</dbReference>
<dbReference type="InterPro" id="IPR024288">
    <property type="entry name" value="SICA_C"/>
</dbReference>
<dbReference type="OrthoDB" id="10345790at2759"/>
<name>A0A1C3KI24_PLAOA</name>
<dbReference type="Proteomes" id="UP000243200">
    <property type="component" value="Unassembled WGS sequence"/>
</dbReference>
<reference evidence="4 5" key="1">
    <citation type="submission" date="2016-06" db="EMBL/GenBank/DDBJ databases">
        <authorList>
            <consortium name="Pathogen Informatics"/>
        </authorList>
    </citation>
    <scope>NUCLEOTIDE SEQUENCE [LARGE SCALE GENOMIC DNA]</scope>
</reference>
<feature type="compositionally biased region" description="Low complexity" evidence="1">
    <location>
        <begin position="217"/>
        <end position="226"/>
    </location>
</feature>
<feature type="domain" description="Schizont-infected cell agglutination C-terminal" evidence="3">
    <location>
        <begin position="586"/>
        <end position="625"/>
    </location>
</feature>
<evidence type="ECO:0000313" key="4">
    <source>
        <dbReference type="EMBL" id="SBT73430.1"/>
    </source>
</evidence>
<sequence>MERGNYNCDDIRRASKKTTVNIFLPYKTPILHGAIKIIKDFTDDKDDGVDYINLCKEIYKYVNVQKECINPELRRTKEKSFKKEWKDIISGLRQTLRSKNISKICYWEGDTKEDEKKYVLEINDKFRKFCIQKKEYEAISSNTEPDQCVSYIQWIEAEKKKLLSVDPGYNTIKQYQKYFNIRSNCNYPWLLKNTPDITCSVRTKTKPKEQDSTAKTSVDSSQSPPDVSKDSPAKDTKFNSPTLQPSPKVEGDPEGGKPPSSSPEKAPTQSTPSGHDNVNNIQQNYDVKLQGTPIDESNPSTKFPPEYNDPGIQEFIKHIQYSLHGQKITHDTRHAINRIPNTIYKYITNPVEGQAITSPISKPNNFIPSNVLYSQKFAQLLRSQQFVELLRLQPFRNLLFSKKFLSNLFSKERFIPPIIHSQQVPSATPHRELYVPKSKPTKTQVAFIPSKRNFPSRITTDNKIKDIVRAKKDPAIPGPSHFRSPFMIYTLVFLTLSTAITIFYLLSKYTSFGLLFNKKKKKKRLKRSLEIKKIPEESPNFDNTDNHSINDILCENKIHDVKNIYNQMIIQKGVLKKNISIPQGKKNKRKAIIDIHMELLNECKNDEWELNKNYFLETCLEQFIREQNRIYANLEKSELIKKSISIQNTKEEKMVLWDKWTERYRHIWENFKRINAFKVLQYEWKDVEKLYLENIKQLENNIFNKSQKIAFIEIKKDIWKRWITKQATLIEQYKEEKWFNSLVEEIKNVSDTYNKEEMKDEFFIVNIEELEHKENKEILSKEYDQIFLIKVLIQIFLMVIEDCIKEETTEKQEFLTDNLIGEMNKEKRAKIESKKIFEKNKNHVEYIKVVEEKKYKDNFKELMKGWTNKDDIYINSTYDITKADKSVEMTDKIFIRPHNDMYQNSHNYTQEKSMVVDNGPD</sequence>
<feature type="compositionally biased region" description="Polar residues" evidence="1">
    <location>
        <begin position="267"/>
        <end position="279"/>
    </location>
</feature>
<protein>
    <submittedName>
        <fullName evidence="4">STP1 protein</fullName>
    </submittedName>
</protein>
<organism evidence="4 5">
    <name type="scientific">Plasmodium ovale</name>
    <name type="common">malaria parasite P. ovale</name>
    <dbReference type="NCBI Taxonomy" id="36330"/>
    <lineage>
        <taxon>Eukaryota</taxon>
        <taxon>Sar</taxon>
        <taxon>Alveolata</taxon>
        <taxon>Apicomplexa</taxon>
        <taxon>Aconoidasida</taxon>
        <taxon>Haemosporida</taxon>
        <taxon>Plasmodiidae</taxon>
        <taxon>Plasmodium</taxon>
        <taxon>Plasmodium (Plasmodium)</taxon>
    </lineage>
</organism>
<evidence type="ECO:0000256" key="2">
    <source>
        <dbReference type="SAM" id="Phobius"/>
    </source>
</evidence>
<keyword evidence="2" id="KW-0472">Membrane</keyword>
<accession>A0A1C3KI24</accession>
<keyword evidence="2" id="KW-0812">Transmembrane</keyword>
<dbReference type="EMBL" id="FLRJ01000364">
    <property type="protein sequence ID" value="SBT73430.1"/>
    <property type="molecule type" value="Genomic_DNA"/>
</dbReference>
<keyword evidence="2" id="KW-1133">Transmembrane helix</keyword>
<feature type="transmembrane region" description="Helical" evidence="2">
    <location>
        <begin position="486"/>
        <end position="516"/>
    </location>
</feature>